<evidence type="ECO:0000313" key="2">
    <source>
        <dbReference type="Proteomes" id="UP000284706"/>
    </source>
</evidence>
<accession>A0A409WVA2</accession>
<dbReference type="EMBL" id="NHYE01004749">
    <property type="protein sequence ID" value="PPQ82443.1"/>
    <property type="molecule type" value="Genomic_DNA"/>
</dbReference>
<keyword evidence="2" id="KW-1185">Reference proteome</keyword>
<gene>
    <name evidence="1" type="ORF">CVT26_013367</name>
</gene>
<protein>
    <submittedName>
        <fullName evidence="1">Uncharacterized protein</fullName>
    </submittedName>
</protein>
<dbReference type="Proteomes" id="UP000284706">
    <property type="component" value="Unassembled WGS sequence"/>
</dbReference>
<name>A0A409WVA2_9AGAR</name>
<dbReference type="InParanoid" id="A0A409WVA2"/>
<evidence type="ECO:0000313" key="1">
    <source>
        <dbReference type="EMBL" id="PPQ82443.1"/>
    </source>
</evidence>
<proteinExistence type="predicted"/>
<dbReference type="AlphaFoldDB" id="A0A409WVA2"/>
<organism evidence="1 2">
    <name type="scientific">Gymnopilus dilepis</name>
    <dbReference type="NCBI Taxonomy" id="231916"/>
    <lineage>
        <taxon>Eukaryota</taxon>
        <taxon>Fungi</taxon>
        <taxon>Dikarya</taxon>
        <taxon>Basidiomycota</taxon>
        <taxon>Agaricomycotina</taxon>
        <taxon>Agaricomycetes</taxon>
        <taxon>Agaricomycetidae</taxon>
        <taxon>Agaricales</taxon>
        <taxon>Agaricineae</taxon>
        <taxon>Hymenogastraceae</taxon>
        <taxon>Gymnopilus</taxon>
    </lineage>
</organism>
<comment type="caution">
    <text evidence="1">The sequence shown here is derived from an EMBL/GenBank/DDBJ whole genome shotgun (WGS) entry which is preliminary data.</text>
</comment>
<sequence>MCELAYARKGMEQPENGERSGRMVSHGPDLGMAQLLISRKPWRVCLFSLIFKTRIANLHVYVKLDVFEEQGLRDASSYPFRNQTERRAGFVASICVEYVDRHLSCSFVACR</sequence>
<reference evidence="1 2" key="1">
    <citation type="journal article" date="2018" name="Evol. Lett.">
        <title>Horizontal gene cluster transfer increased hallucinogenic mushroom diversity.</title>
        <authorList>
            <person name="Reynolds H.T."/>
            <person name="Vijayakumar V."/>
            <person name="Gluck-Thaler E."/>
            <person name="Korotkin H.B."/>
            <person name="Matheny P.B."/>
            <person name="Slot J.C."/>
        </authorList>
    </citation>
    <scope>NUCLEOTIDE SEQUENCE [LARGE SCALE GENOMIC DNA]</scope>
    <source>
        <strain evidence="1 2">SRW20</strain>
    </source>
</reference>